<evidence type="ECO:0000256" key="13">
    <source>
        <dbReference type="RuleBase" id="RU000504"/>
    </source>
</evidence>
<accession>A0A9R1U322</accession>
<keyword evidence="7" id="KW-0547">Nucleotide-binding</keyword>
<dbReference type="OrthoDB" id="108365at2759"/>
<dbReference type="EC" id="2.7.1.40" evidence="4 13"/>
<dbReference type="InterPro" id="IPR015813">
    <property type="entry name" value="Pyrv/PenolPyrv_kinase-like_dom"/>
</dbReference>
<comment type="similarity">
    <text evidence="3 13">Belongs to the pyruvate kinase family.</text>
</comment>
<dbReference type="GO" id="GO:0004743">
    <property type="term" value="F:pyruvate kinase activity"/>
    <property type="evidence" value="ECO:0007669"/>
    <property type="project" value="UniProtKB-EC"/>
</dbReference>
<evidence type="ECO:0000256" key="11">
    <source>
        <dbReference type="ARBA" id="ARBA00023152"/>
    </source>
</evidence>
<evidence type="ECO:0000256" key="9">
    <source>
        <dbReference type="ARBA" id="ARBA00022840"/>
    </source>
</evidence>
<dbReference type="InterPro" id="IPR015795">
    <property type="entry name" value="Pyrv_Knase_C"/>
</dbReference>
<dbReference type="GO" id="GO:0030955">
    <property type="term" value="F:potassium ion binding"/>
    <property type="evidence" value="ECO:0007669"/>
    <property type="project" value="InterPro"/>
</dbReference>
<dbReference type="Proteomes" id="UP000694866">
    <property type="component" value="Unplaced"/>
</dbReference>
<comment type="pathway">
    <text evidence="2 13">Carbohydrate degradation; glycolysis; pyruvate from D-glyceraldehyde 3-phosphate: step 5/5.</text>
</comment>
<evidence type="ECO:0000313" key="17">
    <source>
        <dbReference type="RefSeq" id="XP_011305723.1"/>
    </source>
</evidence>
<dbReference type="InterPro" id="IPR040442">
    <property type="entry name" value="Pyrv_kinase-like_dom_sf"/>
</dbReference>
<proteinExistence type="inferred from homology"/>
<dbReference type="InterPro" id="IPR015793">
    <property type="entry name" value="Pyrv_Knase_brl"/>
</dbReference>
<dbReference type="RefSeq" id="XP_011305723.1">
    <property type="nucleotide sequence ID" value="XM_011307421.1"/>
</dbReference>
<dbReference type="Gene3D" id="2.40.33.10">
    <property type="entry name" value="PK beta-barrel domain-like"/>
    <property type="match status" value="1"/>
</dbReference>
<gene>
    <name evidence="17" type="primary">LOC105268126</name>
</gene>
<keyword evidence="12" id="KW-0670">Pyruvate</keyword>
<comment type="catalytic activity">
    <reaction evidence="13">
        <text>pyruvate + ATP = phosphoenolpyruvate + ADP + H(+)</text>
        <dbReference type="Rhea" id="RHEA:18157"/>
        <dbReference type="ChEBI" id="CHEBI:15361"/>
        <dbReference type="ChEBI" id="CHEBI:15378"/>
        <dbReference type="ChEBI" id="CHEBI:30616"/>
        <dbReference type="ChEBI" id="CHEBI:58702"/>
        <dbReference type="ChEBI" id="CHEBI:456216"/>
        <dbReference type="EC" id="2.7.1.40"/>
    </reaction>
</comment>
<dbReference type="Pfam" id="PF02887">
    <property type="entry name" value="PK_C"/>
    <property type="match status" value="1"/>
</dbReference>
<feature type="domain" description="Pyruvate kinase barrel" evidence="14">
    <location>
        <begin position="198"/>
        <end position="336"/>
    </location>
</feature>
<sequence>MSSGRWNYGDLQERMIEFQDAVYEGAGINNEMKLNVNYRPKPLRLTGIMINLGEKIRETSEIMDLISKNVDIVCLNVCYKDLKCQEKMVNNLRNGIECLSSRPGLAFNPPAIAFDLPGPDLQIRDMNTLERTVRLSAGHQLNIFIQENTERIGDGKEIGYFGVCCPELPTIMLDRKSGYVEIDKIEKECVHHVSPKEELDEKYEEAIKLALDLHIDFLIISHVENSKTVSDMKIRVRKLGSRPICILAKISSPQELEKFDEILKASDGILIDRESLQIGIPVEKLVPTQKSMIAKCNEVGKAVLVTYRVADDNSTKLKLESVTNAVLEGIDTIFLASPIFDLKNTIKVFEDIELVLRKAEAARWHRQILQYSSYKRTIPLDPTHGMAIAAVEMSMKLNASGIIVTTTTGRTAMLLSIYRPSCPIAAVTRYGITARWLRLYFGVHPIHYKCSPDPDWNQDLDCRVERAMNYLRQWKYIDTGDPVIVVSGWRRDHSFTHSIRLVYAPPAALSKKSDDFEDTWS</sequence>
<evidence type="ECO:0000256" key="2">
    <source>
        <dbReference type="ARBA" id="ARBA00004997"/>
    </source>
</evidence>
<dbReference type="GO" id="GO:0000287">
    <property type="term" value="F:magnesium ion binding"/>
    <property type="evidence" value="ECO:0007669"/>
    <property type="project" value="InterPro"/>
</dbReference>
<dbReference type="InterPro" id="IPR036918">
    <property type="entry name" value="Pyrv_Knase_C_sf"/>
</dbReference>
<dbReference type="AlphaFoldDB" id="A0A9R1U322"/>
<dbReference type="InterPro" id="IPR015806">
    <property type="entry name" value="Pyrv_Knase_insert_dom_sf"/>
</dbReference>
<comment type="cofactor">
    <cofactor evidence="1">
        <name>K(+)</name>
        <dbReference type="ChEBI" id="CHEBI:29103"/>
    </cofactor>
</comment>
<evidence type="ECO:0000256" key="4">
    <source>
        <dbReference type="ARBA" id="ARBA00012142"/>
    </source>
</evidence>
<dbReference type="SUPFAM" id="SSF52935">
    <property type="entry name" value="PK C-terminal domain-like"/>
    <property type="match status" value="1"/>
</dbReference>
<dbReference type="GeneID" id="105268126"/>
<dbReference type="InterPro" id="IPR001697">
    <property type="entry name" value="Pyr_Knase"/>
</dbReference>
<evidence type="ECO:0000256" key="6">
    <source>
        <dbReference type="ARBA" id="ARBA00022723"/>
    </source>
</evidence>
<dbReference type="Gene3D" id="3.40.1380.20">
    <property type="entry name" value="Pyruvate kinase, C-terminal domain"/>
    <property type="match status" value="1"/>
</dbReference>
<keyword evidence="6" id="KW-0479">Metal-binding</keyword>
<organism evidence="16 17">
    <name type="scientific">Fopius arisanus</name>
    <dbReference type="NCBI Taxonomy" id="64838"/>
    <lineage>
        <taxon>Eukaryota</taxon>
        <taxon>Metazoa</taxon>
        <taxon>Ecdysozoa</taxon>
        <taxon>Arthropoda</taxon>
        <taxon>Hexapoda</taxon>
        <taxon>Insecta</taxon>
        <taxon>Pterygota</taxon>
        <taxon>Neoptera</taxon>
        <taxon>Endopterygota</taxon>
        <taxon>Hymenoptera</taxon>
        <taxon>Apocrita</taxon>
        <taxon>Ichneumonoidea</taxon>
        <taxon>Braconidae</taxon>
        <taxon>Opiinae</taxon>
        <taxon>Fopius</taxon>
    </lineage>
</organism>
<protein>
    <recommendedName>
        <fullName evidence="4 13">Pyruvate kinase</fullName>
        <ecNumber evidence="4 13">2.7.1.40</ecNumber>
    </recommendedName>
</protein>
<dbReference type="Pfam" id="PF00224">
    <property type="entry name" value="PK"/>
    <property type="match status" value="1"/>
</dbReference>
<evidence type="ECO:0000256" key="5">
    <source>
        <dbReference type="ARBA" id="ARBA00022679"/>
    </source>
</evidence>
<keyword evidence="5 13" id="KW-0808">Transferase</keyword>
<evidence type="ECO:0000256" key="1">
    <source>
        <dbReference type="ARBA" id="ARBA00001958"/>
    </source>
</evidence>
<keyword evidence="8 13" id="KW-0418">Kinase</keyword>
<evidence type="ECO:0000256" key="12">
    <source>
        <dbReference type="ARBA" id="ARBA00023317"/>
    </source>
</evidence>
<dbReference type="Gene3D" id="3.20.20.60">
    <property type="entry name" value="Phosphoenolpyruvate-binding domains"/>
    <property type="match status" value="2"/>
</dbReference>
<reference evidence="17" key="1">
    <citation type="submission" date="2025-08" db="UniProtKB">
        <authorList>
            <consortium name="RefSeq"/>
        </authorList>
    </citation>
    <scope>IDENTIFICATION</scope>
    <source>
        <strain evidence="17">USDA-PBARC FA_bdor</strain>
        <tissue evidence="17">Whole organism</tissue>
    </source>
</reference>
<dbReference type="KEGG" id="fas:105268126"/>
<dbReference type="GO" id="GO:0005524">
    <property type="term" value="F:ATP binding"/>
    <property type="evidence" value="ECO:0007669"/>
    <property type="project" value="UniProtKB-KW"/>
</dbReference>
<evidence type="ECO:0000259" key="14">
    <source>
        <dbReference type="Pfam" id="PF00224"/>
    </source>
</evidence>
<evidence type="ECO:0000259" key="15">
    <source>
        <dbReference type="Pfam" id="PF02887"/>
    </source>
</evidence>
<evidence type="ECO:0000256" key="8">
    <source>
        <dbReference type="ARBA" id="ARBA00022777"/>
    </source>
</evidence>
<dbReference type="PRINTS" id="PR01050">
    <property type="entry name" value="PYRUVTKNASE"/>
</dbReference>
<feature type="domain" description="Pyruvate kinase C-terminal" evidence="15">
    <location>
        <begin position="386"/>
        <end position="494"/>
    </location>
</feature>
<dbReference type="GO" id="GO:0016301">
    <property type="term" value="F:kinase activity"/>
    <property type="evidence" value="ECO:0007669"/>
    <property type="project" value="UniProtKB-KW"/>
</dbReference>
<keyword evidence="16" id="KW-1185">Reference proteome</keyword>
<dbReference type="SUPFAM" id="SSF51621">
    <property type="entry name" value="Phosphoenolpyruvate/pyruvate domain"/>
    <property type="match status" value="1"/>
</dbReference>
<evidence type="ECO:0000256" key="3">
    <source>
        <dbReference type="ARBA" id="ARBA00008663"/>
    </source>
</evidence>
<name>A0A9R1U322_9HYME</name>
<evidence type="ECO:0000256" key="7">
    <source>
        <dbReference type="ARBA" id="ARBA00022741"/>
    </source>
</evidence>
<keyword evidence="11 13" id="KW-0324">Glycolysis</keyword>
<keyword evidence="9" id="KW-0067">ATP-binding</keyword>
<keyword evidence="10 13" id="KW-0460">Magnesium</keyword>
<evidence type="ECO:0000256" key="10">
    <source>
        <dbReference type="ARBA" id="ARBA00022842"/>
    </source>
</evidence>
<evidence type="ECO:0000313" key="16">
    <source>
        <dbReference type="Proteomes" id="UP000694866"/>
    </source>
</evidence>
<dbReference type="PANTHER" id="PTHR11817">
    <property type="entry name" value="PYRUVATE KINASE"/>
    <property type="match status" value="1"/>
</dbReference>